<dbReference type="InterPro" id="IPR009579">
    <property type="entry name" value="DUF1192"/>
</dbReference>
<gene>
    <name evidence="2" type="ORF">L4923_05725</name>
</gene>
<keyword evidence="3" id="KW-1185">Reference proteome</keyword>
<accession>A0ABS9QAT2</accession>
<keyword evidence="1" id="KW-0175">Coiled coil</keyword>
<evidence type="ECO:0000313" key="3">
    <source>
        <dbReference type="Proteomes" id="UP001201701"/>
    </source>
</evidence>
<reference evidence="2 3" key="1">
    <citation type="submission" date="2022-02" db="EMBL/GenBank/DDBJ databases">
        <title>Draft genome sequence of Mezorhizobium retamae strain IRAMC:0171 isolated from Retama raetam nodules.</title>
        <authorList>
            <person name="Bengaied R."/>
            <person name="Sbissi I."/>
            <person name="Huber K."/>
            <person name="Ghodbane F."/>
            <person name="Nouioui I."/>
            <person name="Tarhouni M."/>
            <person name="Gtari M."/>
        </authorList>
    </citation>
    <scope>NUCLEOTIDE SEQUENCE [LARGE SCALE GENOMIC DNA]</scope>
    <source>
        <strain evidence="2 3">IRAMC:0171</strain>
    </source>
</reference>
<comment type="caution">
    <text evidence="2">The sequence shown here is derived from an EMBL/GenBank/DDBJ whole genome shotgun (WGS) entry which is preliminary data.</text>
</comment>
<protein>
    <submittedName>
        <fullName evidence="2">DUF1192 domain-containing protein</fullName>
    </submittedName>
</protein>
<dbReference type="Pfam" id="PF06698">
    <property type="entry name" value="DUF1192"/>
    <property type="match status" value="1"/>
</dbReference>
<sequence>MAIFDDEPAKKARTHEIGQDLALLSVGELTERIDLLRGEIARLEAELVQKGATKSAAEALFRR</sequence>
<dbReference type="Proteomes" id="UP001201701">
    <property type="component" value="Unassembled WGS sequence"/>
</dbReference>
<dbReference type="RefSeq" id="WP_239362694.1">
    <property type="nucleotide sequence ID" value="NZ_JAKREW010000003.1"/>
</dbReference>
<feature type="coiled-coil region" evidence="1">
    <location>
        <begin position="26"/>
        <end position="53"/>
    </location>
</feature>
<dbReference type="EMBL" id="JAKREW010000003">
    <property type="protein sequence ID" value="MCG7504517.1"/>
    <property type="molecule type" value="Genomic_DNA"/>
</dbReference>
<evidence type="ECO:0000313" key="2">
    <source>
        <dbReference type="EMBL" id="MCG7504517.1"/>
    </source>
</evidence>
<evidence type="ECO:0000256" key="1">
    <source>
        <dbReference type="SAM" id="Coils"/>
    </source>
</evidence>
<name>A0ABS9QAT2_9HYPH</name>
<organism evidence="2 3">
    <name type="scientific">Mesorhizobium retamae</name>
    <dbReference type="NCBI Taxonomy" id="2912854"/>
    <lineage>
        <taxon>Bacteria</taxon>
        <taxon>Pseudomonadati</taxon>
        <taxon>Pseudomonadota</taxon>
        <taxon>Alphaproteobacteria</taxon>
        <taxon>Hyphomicrobiales</taxon>
        <taxon>Phyllobacteriaceae</taxon>
        <taxon>Mesorhizobium</taxon>
    </lineage>
</organism>
<proteinExistence type="predicted"/>